<dbReference type="AlphaFoldDB" id="A0A822XM97"/>
<comment type="caution">
    <text evidence="7">The sequence shown here is derived from an EMBL/GenBank/DDBJ whole genome shotgun (WGS) entry which is preliminary data.</text>
</comment>
<dbReference type="Gene3D" id="3.30.730.10">
    <property type="entry name" value="AP2/ERF domain"/>
    <property type="match status" value="1"/>
</dbReference>
<keyword evidence="8" id="KW-1185">Reference proteome</keyword>
<dbReference type="InterPro" id="IPR050913">
    <property type="entry name" value="AP2/ERF_ERF"/>
</dbReference>
<dbReference type="GO" id="GO:0003700">
    <property type="term" value="F:DNA-binding transcription factor activity"/>
    <property type="evidence" value="ECO:0007669"/>
    <property type="project" value="InterPro"/>
</dbReference>
<keyword evidence="4" id="KW-0804">Transcription</keyword>
<keyword evidence="2" id="KW-0805">Transcription regulation</keyword>
<dbReference type="Pfam" id="PF00847">
    <property type="entry name" value="AP2"/>
    <property type="match status" value="1"/>
</dbReference>
<dbReference type="SUPFAM" id="SSF54171">
    <property type="entry name" value="DNA-binding domain"/>
    <property type="match status" value="1"/>
</dbReference>
<dbReference type="InterPro" id="IPR016177">
    <property type="entry name" value="DNA-bd_dom_sf"/>
</dbReference>
<proteinExistence type="predicted"/>
<dbReference type="PROSITE" id="PS51032">
    <property type="entry name" value="AP2_ERF"/>
    <property type="match status" value="1"/>
</dbReference>
<sequence length="196" mass="22475">MRHRNNSSEANATDKPKVVRISFIDADATDSSSDEDELFGRHIVKRYVNDISIESCSTDNDNANGGWRSKSKFRRVRQRPWGKWAAEIRDPARGVRLWLGTYDTAEEAAKVYDNAAIQLRGPDAMTNFTTPPKAKQEIQVPTSSGYDSFYCYLCYCDIFFSLSPKEIEKKKGERKKREDFGNPLPYNSYRRCCSCI</sequence>
<evidence type="ECO:0000313" key="8">
    <source>
        <dbReference type="Proteomes" id="UP000607653"/>
    </source>
</evidence>
<dbReference type="InterPro" id="IPR001471">
    <property type="entry name" value="AP2/ERF_dom"/>
</dbReference>
<dbReference type="PANTHER" id="PTHR31194">
    <property type="entry name" value="SHN SHINE , DNA BINDING / TRANSCRIPTION FACTOR"/>
    <property type="match status" value="1"/>
</dbReference>
<dbReference type="SMART" id="SM00380">
    <property type="entry name" value="AP2"/>
    <property type="match status" value="1"/>
</dbReference>
<evidence type="ECO:0000313" key="7">
    <source>
        <dbReference type="EMBL" id="DAD21152.1"/>
    </source>
</evidence>
<evidence type="ECO:0000259" key="6">
    <source>
        <dbReference type="PROSITE" id="PS51032"/>
    </source>
</evidence>
<protein>
    <recommendedName>
        <fullName evidence="6">AP2/ERF domain-containing protein</fullName>
    </recommendedName>
</protein>
<dbReference type="Proteomes" id="UP000607653">
    <property type="component" value="Unassembled WGS sequence"/>
</dbReference>
<accession>A0A822XM97</accession>
<dbReference type="CDD" id="cd00018">
    <property type="entry name" value="AP2"/>
    <property type="match status" value="1"/>
</dbReference>
<evidence type="ECO:0000256" key="5">
    <source>
        <dbReference type="ARBA" id="ARBA00023242"/>
    </source>
</evidence>
<dbReference type="EMBL" id="DUZY01000001">
    <property type="protein sequence ID" value="DAD21152.1"/>
    <property type="molecule type" value="Genomic_DNA"/>
</dbReference>
<dbReference type="GO" id="GO:0003677">
    <property type="term" value="F:DNA binding"/>
    <property type="evidence" value="ECO:0007669"/>
    <property type="project" value="UniProtKB-KW"/>
</dbReference>
<dbReference type="GO" id="GO:0005634">
    <property type="term" value="C:nucleus"/>
    <property type="evidence" value="ECO:0007669"/>
    <property type="project" value="UniProtKB-SubCell"/>
</dbReference>
<organism evidence="7 8">
    <name type="scientific">Nelumbo nucifera</name>
    <name type="common">Sacred lotus</name>
    <dbReference type="NCBI Taxonomy" id="4432"/>
    <lineage>
        <taxon>Eukaryota</taxon>
        <taxon>Viridiplantae</taxon>
        <taxon>Streptophyta</taxon>
        <taxon>Embryophyta</taxon>
        <taxon>Tracheophyta</taxon>
        <taxon>Spermatophyta</taxon>
        <taxon>Magnoliopsida</taxon>
        <taxon>Proteales</taxon>
        <taxon>Nelumbonaceae</taxon>
        <taxon>Nelumbo</taxon>
    </lineage>
</organism>
<evidence type="ECO:0000256" key="4">
    <source>
        <dbReference type="ARBA" id="ARBA00023163"/>
    </source>
</evidence>
<feature type="domain" description="AP2/ERF" evidence="6">
    <location>
        <begin position="72"/>
        <end position="129"/>
    </location>
</feature>
<dbReference type="PRINTS" id="PR00367">
    <property type="entry name" value="ETHRSPELEMNT"/>
</dbReference>
<reference evidence="7 8" key="1">
    <citation type="journal article" date="2020" name="Mol. Biol. Evol.">
        <title>Distinct Expression and Methylation Patterns for Genes with Different Fates following a Single Whole-Genome Duplication in Flowering Plants.</title>
        <authorList>
            <person name="Shi T."/>
            <person name="Rahmani R.S."/>
            <person name="Gugger P.F."/>
            <person name="Wang M."/>
            <person name="Li H."/>
            <person name="Zhang Y."/>
            <person name="Li Z."/>
            <person name="Wang Q."/>
            <person name="Van de Peer Y."/>
            <person name="Marchal K."/>
            <person name="Chen J."/>
        </authorList>
    </citation>
    <scope>NUCLEOTIDE SEQUENCE [LARGE SCALE GENOMIC DNA]</scope>
    <source>
        <tissue evidence="7">Leaf</tissue>
    </source>
</reference>
<dbReference type="FunFam" id="3.30.730.10:FF:000001">
    <property type="entry name" value="Ethylene-responsive transcription factor 2"/>
    <property type="match status" value="1"/>
</dbReference>
<evidence type="ECO:0000256" key="1">
    <source>
        <dbReference type="ARBA" id="ARBA00004123"/>
    </source>
</evidence>
<gene>
    <name evidence="7" type="ORF">HUJ06_022615</name>
</gene>
<dbReference type="InterPro" id="IPR036955">
    <property type="entry name" value="AP2/ERF_dom_sf"/>
</dbReference>
<dbReference type="PANTHER" id="PTHR31194:SF140">
    <property type="entry name" value="ETHYLENE-RESPONSIVE TRANSCRIPTION FACTOR CRF2"/>
    <property type="match status" value="1"/>
</dbReference>
<comment type="subcellular location">
    <subcellularLocation>
        <location evidence="1">Nucleus</location>
    </subcellularLocation>
</comment>
<keyword evidence="3" id="KW-0238">DNA-binding</keyword>
<name>A0A822XM97_NELNU</name>
<evidence type="ECO:0000256" key="2">
    <source>
        <dbReference type="ARBA" id="ARBA00023015"/>
    </source>
</evidence>
<evidence type="ECO:0000256" key="3">
    <source>
        <dbReference type="ARBA" id="ARBA00023125"/>
    </source>
</evidence>
<keyword evidence="5" id="KW-0539">Nucleus</keyword>